<dbReference type="InterPro" id="IPR000757">
    <property type="entry name" value="Beta-glucanase-like"/>
</dbReference>
<sequence length="284" mass="32460">MSSPRKDGFSLVWAEHFGMDSKFPPVYHRWNVIKVEPNYGNNEVQWYEGGMDVTYIVRSHQGGTFGPGSAPRPDDQLFIMPQKKNGKWTSAKLEGKEAHGCPAGKQMILQAELRVGNASMDKQDGIWPAFWALGESRNHGVEWPECGEWDIMETSDGHDWTKASVHLGEMVDGKWNGKKKSKGSAKNSFKNKEFHTWALKVDRRNSDWKKQTLQWFMDDKQFFEIKGSDFNSKEWEILAHQKYYPVLNVAVGSNFPENRRPSDKTGTGIDVGMLVQYVAFYVSD</sequence>
<organism evidence="2 3">
    <name type="scientific">Rhypophila decipiens</name>
    <dbReference type="NCBI Taxonomy" id="261697"/>
    <lineage>
        <taxon>Eukaryota</taxon>
        <taxon>Fungi</taxon>
        <taxon>Dikarya</taxon>
        <taxon>Ascomycota</taxon>
        <taxon>Pezizomycotina</taxon>
        <taxon>Sordariomycetes</taxon>
        <taxon>Sordariomycetidae</taxon>
        <taxon>Sordariales</taxon>
        <taxon>Naviculisporaceae</taxon>
        <taxon>Rhypophila</taxon>
    </lineage>
</organism>
<dbReference type="Proteomes" id="UP001301769">
    <property type="component" value="Unassembled WGS sequence"/>
</dbReference>
<comment type="caution">
    <text evidence="2">The sequence shown here is derived from an EMBL/GenBank/DDBJ whole genome shotgun (WGS) entry which is preliminary data.</text>
</comment>
<dbReference type="Gene3D" id="2.60.120.200">
    <property type="match status" value="1"/>
</dbReference>
<dbReference type="PROSITE" id="PS51762">
    <property type="entry name" value="GH16_2"/>
    <property type="match status" value="1"/>
</dbReference>
<dbReference type="EMBL" id="MU858394">
    <property type="protein sequence ID" value="KAK4206519.1"/>
    <property type="molecule type" value="Genomic_DNA"/>
</dbReference>
<proteinExistence type="predicted"/>
<name>A0AAN6XTP5_9PEZI</name>
<dbReference type="AlphaFoldDB" id="A0AAN6XTP5"/>
<evidence type="ECO:0000259" key="1">
    <source>
        <dbReference type="PROSITE" id="PS51762"/>
    </source>
</evidence>
<keyword evidence="3" id="KW-1185">Reference proteome</keyword>
<evidence type="ECO:0000313" key="3">
    <source>
        <dbReference type="Proteomes" id="UP001301769"/>
    </source>
</evidence>
<dbReference type="PANTHER" id="PTHR10963">
    <property type="entry name" value="GLYCOSYL HYDROLASE-RELATED"/>
    <property type="match status" value="1"/>
</dbReference>
<reference evidence="2" key="1">
    <citation type="journal article" date="2023" name="Mol. Phylogenet. Evol.">
        <title>Genome-scale phylogeny and comparative genomics of the fungal order Sordariales.</title>
        <authorList>
            <person name="Hensen N."/>
            <person name="Bonometti L."/>
            <person name="Westerberg I."/>
            <person name="Brannstrom I.O."/>
            <person name="Guillou S."/>
            <person name="Cros-Aarteil S."/>
            <person name="Calhoun S."/>
            <person name="Haridas S."/>
            <person name="Kuo A."/>
            <person name="Mondo S."/>
            <person name="Pangilinan J."/>
            <person name="Riley R."/>
            <person name="LaButti K."/>
            <person name="Andreopoulos B."/>
            <person name="Lipzen A."/>
            <person name="Chen C."/>
            <person name="Yan M."/>
            <person name="Daum C."/>
            <person name="Ng V."/>
            <person name="Clum A."/>
            <person name="Steindorff A."/>
            <person name="Ohm R.A."/>
            <person name="Martin F."/>
            <person name="Silar P."/>
            <person name="Natvig D.O."/>
            <person name="Lalanne C."/>
            <person name="Gautier V."/>
            <person name="Ament-Velasquez S.L."/>
            <person name="Kruys A."/>
            <person name="Hutchinson M.I."/>
            <person name="Powell A.J."/>
            <person name="Barry K."/>
            <person name="Miller A.N."/>
            <person name="Grigoriev I.V."/>
            <person name="Debuchy R."/>
            <person name="Gladieux P."/>
            <person name="Hiltunen Thoren M."/>
            <person name="Johannesson H."/>
        </authorList>
    </citation>
    <scope>NUCLEOTIDE SEQUENCE</scope>
    <source>
        <strain evidence="2">PSN293</strain>
    </source>
</reference>
<gene>
    <name evidence="2" type="ORF">QBC37DRAFT_445018</name>
</gene>
<dbReference type="GO" id="GO:0004553">
    <property type="term" value="F:hydrolase activity, hydrolyzing O-glycosyl compounds"/>
    <property type="evidence" value="ECO:0007669"/>
    <property type="project" value="InterPro"/>
</dbReference>
<protein>
    <submittedName>
        <fullName evidence="2">Endo-1,3(4)-beta-glucanase</fullName>
    </submittedName>
</protein>
<dbReference type="InterPro" id="IPR050546">
    <property type="entry name" value="Glycosyl_Hydrlase_16"/>
</dbReference>
<reference evidence="2" key="2">
    <citation type="submission" date="2023-05" db="EMBL/GenBank/DDBJ databases">
        <authorList>
            <consortium name="Lawrence Berkeley National Laboratory"/>
            <person name="Steindorff A."/>
            <person name="Hensen N."/>
            <person name="Bonometti L."/>
            <person name="Westerberg I."/>
            <person name="Brannstrom I.O."/>
            <person name="Guillou S."/>
            <person name="Cros-Aarteil S."/>
            <person name="Calhoun S."/>
            <person name="Haridas S."/>
            <person name="Kuo A."/>
            <person name="Mondo S."/>
            <person name="Pangilinan J."/>
            <person name="Riley R."/>
            <person name="Labutti K."/>
            <person name="Andreopoulos B."/>
            <person name="Lipzen A."/>
            <person name="Chen C."/>
            <person name="Yanf M."/>
            <person name="Daum C."/>
            <person name="Ng V."/>
            <person name="Clum A."/>
            <person name="Ohm R."/>
            <person name="Martin F."/>
            <person name="Silar P."/>
            <person name="Natvig D."/>
            <person name="Lalanne C."/>
            <person name="Gautier V."/>
            <person name="Ament-Velasquez S.L."/>
            <person name="Kruys A."/>
            <person name="Hutchinson M.I."/>
            <person name="Powell A.J."/>
            <person name="Barry K."/>
            <person name="Miller A.N."/>
            <person name="Grigoriev I.V."/>
            <person name="Debuchy R."/>
            <person name="Gladieux P."/>
            <person name="Thoren M.H."/>
            <person name="Johannesson H."/>
        </authorList>
    </citation>
    <scope>NUCLEOTIDE SEQUENCE</scope>
    <source>
        <strain evidence="2">PSN293</strain>
    </source>
</reference>
<dbReference type="InterPro" id="IPR013320">
    <property type="entry name" value="ConA-like_dom_sf"/>
</dbReference>
<accession>A0AAN6XTP5</accession>
<dbReference type="GO" id="GO:0005975">
    <property type="term" value="P:carbohydrate metabolic process"/>
    <property type="evidence" value="ECO:0007669"/>
    <property type="project" value="InterPro"/>
</dbReference>
<evidence type="ECO:0000313" key="2">
    <source>
        <dbReference type="EMBL" id="KAK4206519.1"/>
    </source>
</evidence>
<dbReference type="PANTHER" id="PTHR10963:SF60">
    <property type="entry name" value="GRAM-NEGATIVE BACTERIA-BINDING PROTEIN 1-RELATED"/>
    <property type="match status" value="1"/>
</dbReference>
<feature type="domain" description="GH16" evidence="1">
    <location>
        <begin position="28"/>
        <end position="284"/>
    </location>
</feature>
<dbReference type="SUPFAM" id="SSF49899">
    <property type="entry name" value="Concanavalin A-like lectins/glucanases"/>
    <property type="match status" value="1"/>
</dbReference>